<sequence length="524" mass="58331">MAFLWITETIPMAVTALIPVVLYPVFSVMKSEEICKEYLSDTNFVFFGSMLMAIGVETTKLHERVALRILMTTGSNSRWLLLGFQIATAFISMWISNTATTALVLPMALLLLGFQIATAFISMWISNTATTALVLPMALSVICELDYCRRRQENPSEIIIKRPIGDINFEKIPSHDRNLYKALLLSICFGSSIGGTGTIVGTGPNLIMKNFVDKNNYGKVTFANWMIFAVPSMIFMLIFLWCWLQVLLIGFRRKTGEEQFDQMVSKVIKEKYDLLGPVKFSEKLIGVLFSIQVFLWFFRKPQIFPGWGDFFPDKYVTDATVAMSVSILLFVLPSKNPFDDKSGGKDFEPIVTWRDMHERFSWGTILLLGGGIAMAKGVEKSGLSDIMGEYLSSFSAMPEWAFILVACFLVTALTEFSSNIATASIFIPLVASVAKEHGTNALLYILPTTLSCSYAFALPAGTPPNAIVFSAGILKITDLLKAGLVLNVFGYMMVFLITHSYAPLIFNFQSLSLSDVYHENITVI</sequence>
<organism evidence="1 2">
    <name type="scientific">Panagrolaimus sp. JU765</name>
    <dbReference type="NCBI Taxonomy" id="591449"/>
    <lineage>
        <taxon>Eukaryota</taxon>
        <taxon>Metazoa</taxon>
        <taxon>Ecdysozoa</taxon>
        <taxon>Nematoda</taxon>
        <taxon>Chromadorea</taxon>
        <taxon>Rhabditida</taxon>
        <taxon>Tylenchina</taxon>
        <taxon>Panagrolaimomorpha</taxon>
        <taxon>Panagrolaimoidea</taxon>
        <taxon>Panagrolaimidae</taxon>
        <taxon>Panagrolaimus</taxon>
    </lineage>
</organism>
<protein>
    <submittedName>
        <fullName evidence="2">Solute carrier family 13 member 2</fullName>
    </submittedName>
</protein>
<accession>A0AC34QZW5</accession>
<dbReference type="Proteomes" id="UP000887576">
    <property type="component" value="Unplaced"/>
</dbReference>
<evidence type="ECO:0000313" key="2">
    <source>
        <dbReference type="WBParaSite" id="JU765_v2.g20726.t2"/>
    </source>
</evidence>
<dbReference type="WBParaSite" id="JU765_v2.g20726.t2">
    <property type="protein sequence ID" value="JU765_v2.g20726.t2"/>
    <property type="gene ID" value="JU765_v2.g20726"/>
</dbReference>
<name>A0AC34QZW5_9BILA</name>
<proteinExistence type="predicted"/>
<evidence type="ECO:0000313" key="1">
    <source>
        <dbReference type="Proteomes" id="UP000887576"/>
    </source>
</evidence>
<reference evidence="2" key="1">
    <citation type="submission" date="2022-11" db="UniProtKB">
        <authorList>
            <consortium name="WormBaseParasite"/>
        </authorList>
    </citation>
    <scope>IDENTIFICATION</scope>
</reference>